<dbReference type="InterPro" id="IPR050109">
    <property type="entry name" value="HTH-type_TetR-like_transc_reg"/>
</dbReference>
<dbReference type="OrthoDB" id="63332at2"/>
<dbReference type="GO" id="GO:0003700">
    <property type="term" value="F:DNA-binding transcription factor activity"/>
    <property type="evidence" value="ECO:0007669"/>
    <property type="project" value="TreeGrafter"/>
</dbReference>
<organism evidence="5 6">
    <name type="scientific">Solimonas aquatica</name>
    <dbReference type="NCBI Taxonomy" id="489703"/>
    <lineage>
        <taxon>Bacteria</taxon>
        <taxon>Pseudomonadati</taxon>
        <taxon>Pseudomonadota</taxon>
        <taxon>Gammaproteobacteria</taxon>
        <taxon>Nevskiales</taxon>
        <taxon>Nevskiaceae</taxon>
        <taxon>Solimonas</taxon>
    </lineage>
</organism>
<dbReference type="Pfam" id="PF00440">
    <property type="entry name" value="TetR_N"/>
    <property type="match status" value="1"/>
</dbReference>
<evidence type="ECO:0000313" key="6">
    <source>
        <dbReference type="Proteomes" id="UP000199233"/>
    </source>
</evidence>
<dbReference type="PROSITE" id="PS01081">
    <property type="entry name" value="HTH_TETR_1"/>
    <property type="match status" value="1"/>
</dbReference>
<dbReference type="GO" id="GO:0000976">
    <property type="term" value="F:transcription cis-regulatory region binding"/>
    <property type="evidence" value="ECO:0007669"/>
    <property type="project" value="TreeGrafter"/>
</dbReference>
<evidence type="ECO:0000313" key="5">
    <source>
        <dbReference type="EMBL" id="SEQ42168.1"/>
    </source>
</evidence>
<evidence type="ECO:0000256" key="1">
    <source>
        <dbReference type="ARBA" id="ARBA00023125"/>
    </source>
</evidence>
<feature type="compositionally biased region" description="Basic residues" evidence="3">
    <location>
        <begin position="209"/>
        <end position="224"/>
    </location>
</feature>
<feature type="region of interest" description="Disordered" evidence="3">
    <location>
        <begin position="205"/>
        <end position="224"/>
    </location>
</feature>
<dbReference type="EMBL" id="FOFS01000006">
    <property type="protein sequence ID" value="SEQ42168.1"/>
    <property type="molecule type" value="Genomic_DNA"/>
</dbReference>
<name>A0A1H9FXF3_9GAMM</name>
<feature type="domain" description="HTH tetR-type" evidence="4">
    <location>
        <begin position="14"/>
        <end position="74"/>
    </location>
</feature>
<dbReference type="SUPFAM" id="SSF48498">
    <property type="entry name" value="Tetracyclin repressor-like, C-terminal domain"/>
    <property type="match status" value="1"/>
</dbReference>
<dbReference type="PROSITE" id="PS50977">
    <property type="entry name" value="HTH_TETR_2"/>
    <property type="match status" value="1"/>
</dbReference>
<dbReference type="PANTHER" id="PTHR30055">
    <property type="entry name" value="HTH-TYPE TRANSCRIPTIONAL REGULATOR RUTR"/>
    <property type="match status" value="1"/>
</dbReference>
<reference evidence="5 6" key="1">
    <citation type="submission" date="2016-10" db="EMBL/GenBank/DDBJ databases">
        <authorList>
            <person name="de Groot N.N."/>
        </authorList>
    </citation>
    <scope>NUCLEOTIDE SEQUENCE [LARGE SCALE GENOMIC DNA]</scope>
    <source>
        <strain evidence="5 6">DSM 25927</strain>
    </source>
</reference>
<evidence type="ECO:0000259" key="4">
    <source>
        <dbReference type="PROSITE" id="PS50977"/>
    </source>
</evidence>
<dbReference type="Proteomes" id="UP000199233">
    <property type="component" value="Unassembled WGS sequence"/>
</dbReference>
<dbReference type="STRING" id="489703.SAMN04488038_106124"/>
<dbReference type="Pfam" id="PF17932">
    <property type="entry name" value="TetR_C_24"/>
    <property type="match status" value="1"/>
</dbReference>
<dbReference type="PRINTS" id="PR00455">
    <property type="entry name" value="HTHTETR"/>
</dbReference>
<dbReference type="InterPro" id="IPR009057">
    <property type="entry name" value="Homeodomain-like_sf"/>
</dbReference>
<keyword evidence="1 2" id="KW-0238">DNA-binding</keyword>
<gene>
    <name evidence="5" type="ORF">SAMN04488038_106124</name>
</gene>
<accession>A0A1H9FXF3</accession>
<dbReference type="InterPro" id="IPR023772">
    <property type="entry name" value="DNA-bd_HTH_TetR-type_CS"/>
</dbReference>
<dbReference type="InterPro" id="IPR036271">
    <property type="entry name" value="Tet_transcr_reg_TetR-rel_C_sf"/>
</dbReference>
<keyword evidence="6" id="KW-1185">Reference proteome</keyword>
<evidence type="ECO:0000256" key="2">
    <source>
        <dbReference type="PROSITE-ProRule" id="PRU00335"/>
    </source>
</evidence>
<dbReference type="InterPro" id="IPR041490">
    <property type="entry name" value="KstR2_TetR_C"/>
</dbReference>
<evidence type="ECO:0000256" key="3">
    <source>
        <dbReference type="SAM" id="MobiDB-lite"/>
    </source>
</evidence>
<dbReference type="Gene3D" id="1.10.357.10">
    <property type="entry name" value="Tetracycline Repressor, domain 2"/>
    <property type="match status" value="1"/>
</dbReference>
<dbReference type="RefSeq" id="WP_093284891.1">
    <property type="nucleotide sequence ID" value="NZ_FOFS01000006.1"/>
</dbReference>
<proteinExistence type="predicted"/>
<dbReference type="PANTHER" id="PTHR30055:SF226">
    <property type="entry name" value="HTH-TYPE TRANSCRIPTIONAL REGULATOR PKSA"/>
    <property type="match status" value="1"/>
</dbReference>
<sequence length="224" mass="23957">MAYKRSALMQERLADNRERIVRAARKLIGAGGLREASINAVAAQAGLSTGALYRYFPSKAELFVEVLNDAVRNEVAILDAIVDGEGSAAQRLRAAVRSFAERALEGPHLAYAFIAEPADAEVDAARILCRQQFGNVFKRVLREGIARGEFPAQALDVSAACIVGAYTEALVRPTATQTRRGAGDARLVAEIVEFCARAVGAPLDAGGSGKHHAKTQRTPKRKTA</sequence>
<protein>
    <submittedName>
        <fullName evidence="5">Transcriptional regulator, TetR family</fullName>
    </submittedName>
</protein>
<dbReference type="AlphaFoldDB" id="A0A1H9FXF3"/>
<dbReference type="SUPFAM" id="SSF46689">
    <property type="entry name" value="Homeodomain-like"/>
    <property type="match status" value="1"/>
</dbReference>
<dbReference type="InterPro" id="IPR001647">
    <property type="entry name" value="HTH_TetR"/>
</dbReference>
<feature type="DNA-binding region" description="H-T-H motif" evidence="2">
    <location>
        <begin position="37"/>
        <end position="56"/>
    </location>
</feature>